<sequence>MKTLKKRHKFLSFASTTAPMPAAAPSPRVNSVQPSPKICRTQQSWPPPKPRLQRRSAPFHAQI</sequence>
<feature type="compositionally biased region" description="Low complexity" evidence="1">
    <location>
        <begin position="14"/>
        <end position="27"/>
    </location>
</feature>
<reference evidence="2" key="1">
    <citation type="submission" date="2014-09" db="EMBL/GenBank/DDBJ databases">
        <authorList>
            <person name="Magalhaes I.L.F."/>
            <person name="Oliveira U."/>
            <person name="Santos F.R."/>
            <person name="Vidigal T.H.D.A."/>
            <person name="Brescovit A.D."/>
            <person name="Santos A.J."/>
        </authorList>
    </citation>
    <scope>NUCLEOTIDE SEQUENCE</scope>
    <source>
        <tissue evidence="2">Shoot tissue taken approximately 20 cm above the soil surface</tissue>
    </source>
</reference>
<evidence type="ECO:0000256" key="1">
    <source>
        <dbReference type="SAM" id="MobiDB-lite"/>
    </source>
</evidence>
<accession>A0A0A8ZVY4</accession>
<proteinExistence type="predicted"/>
<reference evidence="2" key="2">
    <citation type="journal article" date="2015" name="Data Brief">
        <title>Shoot transcriptome of the giant reed, Arundo donax.</title>
        <authorList>
            <person name="Barrero R.A."/>
            <person name="Guerrero F.D."/>
            <person name="Moolhuijzen P."/>
            <person name="Goolsby J.A."/>
            <person name="Tidwell J."/>
            <person name="Bellgard S.E."/>
            <person name="Bellgard M.I."/>
        </authorList>
    </citation>
    <scope>NUCLEOTIDE SEQUENCE</scope>
    <source>
        <tissue evidence="2">Shoot tissue taken approximately 20 cm above the soil surface</tissue>
    </source>
</reference>
<dbReference type="EMBL" id="GBRH01258943">
    <property type="protein sequence ID" value="JAD38952.1"/>
    <property type="molecule type" value="Transcribed_RNA"/>
</dbReference>
<name>A0A0A8ZVY4_ARUDO</name>
<evidence type="ECO:0000313" key="2">
    <source>
        <dbReference type="EMBL" id="JAD38952.1"/>
    </source>
</evidence>
<feature type="compositionally biased region" description="Basic residues" evidence="1">
    <location>
        <begin position="1"/>
        <end position="10"/>
    </location>
</feature>
<feature type="region of interest" description="Disordered" evidence="1">
    <location>
        <begin position="1"/>
        <end position="63"/>
    </location>
</feature>
<organism evidence="2">
    <name type="scientific">Arundo donax</name>
    <name type="common">Giant reed</name>
    <name type="synonym">Donax arundinaceus</name>
    <dbReference type="NCBI Taxonomy" id="35708"/>
    <lineage>
        <taxon>Eukaryota</taxon>
        <taxon>Viridiplantae</taxon>
        <taxon>Streptophyta</taxon>
        <taxon>Embryophyta</taxon>
        <taxon>Tracheophyta</taxon>
        <taxon>Spermatophyta</taxon>
        <taxon>Magnoliopsida</taxon>
        <taxon>Liliopsida</taxon>
        <taxon>Poales</taxon>
        <taxon>Poaceae</taxon>
        <taxon>PACMAD clade</taxon>
        <taxon>Arundinoideae</taxon>
        <taxon>Arundineae</taxon>
        <taxon>Arundo</taxon>
    </lineage>
</organism>
<dbReference type="AlphaFoldDB" id="A0A0A8ZVY4"/>
<feature type="compositionally biased region" description="Polar residues" evidence="1">
    <location>
        <begin position="28"/>
        <end position="44"/>
    </location>
</feature>
<protein>
    <submittedName>
        <fullName evidence="2">Uncharacterized protein</fullName>
    </submittedName>
</protein>